<comment type="caution">
    <text evidence="1">The sequence shown here is derived from an EMBL/GenBank/DDBJ whole genome shotgun (WGS) entry which is preliminary data.</text>
</comment>
<protein>
    <recommendedName>
        <fullName evidence="3">Glycosyltransferase</fullName>
    </recommendedName>
</protein>
<evidence type="ECO:0000313" key="1">
    <source>
        <dbReference type="EMBL" id="KUP95225.1"/>
    </source>
</evidence>
<dbReference type="Proteomes" id="UP000074382">
    <property type="component" value="Unassembled WGS sequence"/>
</dbReference>
<accession>A0A147KD46</accession>
<dbReference type="InterPro" id="IPR029044">
    <property type="entry name" value="Nucleotide-diphossugar_trans"/>
</dbReference>
<dbReference type="PATRIC" id="fig|665004.4.peg.150"/>
<dbReference type="Gene3D" id="3.90.550.10">
    <property type="entry name" value="Spore Coat Polysaccharide Biosynthesis Protein SpsA, Chain A"/>
    <property type="match status" value="1"/>
</dbReference>
<dbReference type="AlphaFoldDB" id="A0A147KD46"/>
<dbReference type="RefSeq" id="WP_068752997.1">
    <property type="nucleotide sequence ID" value="NZ_KQ950180.1"/>
</dbReference>
<sequence length="277" mass="31024">MTVPVVVFAFRRPDLLEQTLAALRADGVPLLIAFSDGPRDTGDVPGVTQVRRLLREVSWCPVEVHERPVNLGLGRSVVDGASRVLDRYEAAIFVEDDLVCQQGAYTYLTAALEHYADDPRVMSVTAWTHPRITPDGLDGRPYFDGKAECWVWGTWRRAWEGMDRPAVETMERCAARGVDIERYGSDMPKMAAEAGPRNLWAVGWWYHHMLSGGLCLRPPHSLCEHTGWDERGTTVTPGALRWRNPPLRPCPPVPERWPEPAEHPDCAPLWRAAVDGG</sequence>
<dbReference type="SUPFAM" id="SSF53448">
    <property type="entry name" value="Nucleotide-diphospho-sugar transferases"/>
    <property type="match status" value="1"/>
</dbReference>
<organism evidence="1 2">
    <name type="scientific">Thermobifida cellulosilytica TB100</name>
    <dbReference type="NCBI Taxonomy" id="665004"/>
    <lineage>
        <taxon>Bacteria</taxon>
        <taxon>Bacillati</taxon>
        <taxon>Actinomycetota</taxon>
        <taxon>Actinomycetes</taxon>
        <taxon>Streptosporangiales</taxon>
        <taxon>Nocardiopsidaceae</taxon>
        <taxon>Thermobifida</taxon>
    </lineage>
</organism>
<dbReference type="OrthoDB" id="5180856at2"/>
<reference evidence="2" key="1">
    <citation type="journal article" date="2017" name="Acta Aliment.">
        <title>Plant polysaccharide degrading enzyme system of Thermpbifida cellulosilytica TB100 revealed by de novo genome project data.</title>
        <authorList>
            <person name="Toth A."/>
            <person name="Baka E."/>
            <person name="Luzics S."/>
            <person name="Bata-Vidacs I."/>
            <person name="Nagy I."/>
            <person name="Balint B."/>
            <person name="Herceg R."/>
            <person name="Olasz F."/>
            <person name="Wilk T."/>
            <person name="Nagy T."/>
            <person name="Kriszt B."/>
            <person name="Nagy I."/>
            <person name="Kukolya J."/>
        </authorList>
    </citation>
    <scope>NUCLEOTIDE SEQUENCE [LARGE SCALE GENOMIC DNA]</scope>
    <source>
        <strain evidence="2">TB100</strain>
    </source>
</reference>
<keyword evidence="2" id="KW-1185">Reference proteome</keyword>
<name>A0A147KD46_THECS</name>
<dbReference type="STRING" id="665004.AC529_18780"/>
<evidence type="ECO:0008006" key="3">
    <source>
        <dbReference type="Google" id="ProtNLM"/>
    </source>
</evidence>
<evidence type="ECO:0000313" key="2">
    <source>
        <dbReference type="Proteomes" id="UP000074382"/>
    </source>
</evidence>
<dbReference type="EMBL" id="LGEM01000138">
    <property type="protein sequence ID" value="KUP95225.1"/>
    <property type="molecule type" value="Genomic_DNA"/>
</dbReference>
<gene>
    <name evidence="1" type="ORF">AC529_18780</name>
</gene>
<proteinExistence type="predicted"/>